<evidence type="ECO:0000259" key="6">
    <source>
        <dbReference type="SMART" id="SM00849"/>
    </source>
</evidence>
<protein>
    <submittedName>
        <fullName evidence="7">FIG003671: Metal-dependent hydrolase</fullName>
    </submittedName>
</protein>
<evidence type="ECO:0000256" key="3">
    <source>
        <dbReference type="ARBA" id="ARBA00022723"/>
    </source>
</evidence>
<gene>
    <name evidence="7" type="ORF">MNBD_GAMMA09-1062</name>
</gene>
<comment type="cofactor">
    <cofactor evidence="1">
        <name>Zn(2+)</name>
        <dbReference type="ChEBI" id="CHEBI:29105"/>
    </cofactor>
</comment>
<keyword evidence="3" id="KW-0479">Metal-binding</keyword>
<comment type="similarity">
    <text evidence="2">Belongs to the metallo-beta-lactamase superfamily.</text>
</comment>
<dbReference type="EMBL" id="UOFI01000139">
    <property type="protein sequence ID" value="VAW68835.1"/>
    <property type="molecule type" value="Genomic_DNA"/>
</dbReference>
<dbReference type="PANTHER" id="PTHR42978:SF2">
    <property type="entry name" value="102 KBASES UNSTABLE REGION: FROM 1 TO 119443"/>
    <property type="match status" value="1"/>
</dbReference>
<dbReference type="Pfam" id="PF00753">
    <property type="entry name" value="Lactamase_B"/>
    <property type="match status" value="1"/>
</dbReference>
<evidence type="ECO:0000313" key="7">
    <source>
        <dbReference type="EMBL" id="VAW68835.1"/>
    </source>
</evidence>
<evidence type="ECO:0000256" key="5">
    <source>
        <dbReference type="ARBA" id="ARBA00022833"/>
    </source>
</evidence>
<sequence length="278" mass="31921">MNQEFSLLKVGHCCHPEAMVMRGHRWKSMDFPAIVGLIKHPAKGYILFDTGYAKRFLKETEKFPERFYRMLTPMHLCDKEQLIKQLNERNIAADDINSIFISHFHADHIAGLLDFPKAEYICSYEGYSAFEQRSRISGLIKGYLKKLLPQDFLSRVTFIEDKVSIKLDKSYRPFDMAYDVLGDGALLAIDMPGHAHGHFGLLYHQGESVNFLVGDACWTQEAYTQGLRPNLMAHIIMSNATDYYATLDNLSRLYGANKELLIIPSHCQKTYEKWCHGS</sequence>
<accession>A0A3B0XK67</accession>
<dbReference type="Gene3D" id="3.60.15.10">
    <property type="entry name" value="Ribonuclease Z/Hydroxyacylglutathione hydrolase-like"/>
    <property type="match status" value="1"/>
</dbReference>
<dbReference type="PANTHER" id="PTHR42978">
    <property type="entry name" value="QUORUM-QUENCHING LACTONASE YTNP-RELATED-RELATED"/>
    <property type="match status" value="1"/>
</dbReference>
<keyword evidence="4 7" id="KW-0378">Hydrolase</keyword>
<proteinExistence type="inferred from homology"/>
<dbReference type="SUPFAM" id="SSF56281">
    <property type="entry name" value="Metallo-hydrolase/oxidoreductase"/>
    <property type="match status" value="1"/>
</dbReference>
<evidence type="ECO:0000256" key="2">
    <source>
        <dbReference type="ARBA" id="ARBA00007749"/>
    </source>
</evidence>
<dbReference type="InterPro" id="IPR001279">
    <property type="entry name" value="Metallo-B-lactamas"/>
</dbReference>
<dbReference type="InterPro" id="IPR051013">
    <property type="entry name" value="MBL_superfamily_lactonases"/>
</dbReference>
<dbReference type="SMART" id="SM00849">
    <property type="entry name" value="Lactamase_B"/>
    <property type="match status" value="1"/>
</dbReference>
<keyword evidence="5" id="KW-0862">Zinc</keyword>
<dbReference type="GO" id="GO:0016787">
    <property type="term" value="F:hydrolase activity"/>
    <property type="evidence" value="ECO:0007669"/>
    <property type="project" value="UniProtKB-KW"/>
</dbReference>
<dbReference type="GO" id="GO:0046872">
    <property type="term" value="F:metal ion binding"/>
    <property type="evidence" value="ECO:0007669"/>
    <property type="project" value="UniProtKB-KW"/>
</dbReference>
<dbReference type="AlphaFoldDB" id="A0A3B0XK67"/>
<organism evidence="7">
    <name type="scientific">hydrothermal vent metagenome</name>
    <dbReference type="NCBI Taxonomy" id="652676"/>
    <lineage>
        <taxon>unclassified sequences</taxon>
        <taxon>metagenomes</taxon>
        <taxon>ecological metagenomes</taxon>
    </lineage>
</organism>
<evidence type="ECO:0000256" key="4">
    <source>
        <dbReference type="ARBA" id="ARBA00022801"/>
    </source>
</evidence>
<name>A0A3B0XK67_9ZZZZ</name>
<dbReference type="InterPro" id="IPR036866">
    <property type="entry name" value="RibonucZ/Hydroxyglut_hydro"/>
</dbReference>
<reference evidence="7" key="1">
    <citation type="submission" date="2018-06" db="EMBL/GenBank/DDBJ databases">
        <authorList>
            <person name="Zhirakovskaya E."/>
        </authorList>
    </citation>
    <scope>NUCLEOTIDE SEQUENCE</scope>
</reference>
<dbReference type="CDD" id="cd07730">
    <property type="entry name" value="metallo-hydrolase-like_MBL-fold"/>
    <property type="match status" value="1"/>
</dbReference>
<feature type="domain" description="Metallo-beta-lactamase" evidence="6">
    <location>
        <begin position="32"/>
        <end position="266"/>
    </location>
</feature>
<evidence type="ECO:0000256" key="1">
    <source>
        <dbReference type="ARBA" id="ARBA00001947"/>
    </source>
</evidence>